<protein>
    <submittedName>
        <fullName evidence="1">Uncharacterized protein</fullName>
    </submittedName>
</protein>
<organism evidence="1 2">
    <name type="scientific">Mucor flavus</name>
    <dbReference type="NCBI Taxonomy" id="439312"/>
    <lineage>
        <taxon>Eukaryota</taxon>
        <taxon>Fungi</taxon>
        <taxon>Fungi incertae sedis</taxon>
        <taxon>Mucoromycota</taxon>
        <taxon>Mucoromycotina</taxon>
        <taxon>Mucoromycetes</taxon>
        <taxon>Mucorales</taxon>
        <taxon>Mucorineae</taxon>
        <taxon>Mucoraceae</taxon>
        <taxon>Mucor</taxon>
    </lineage>
</organism>
<proteinExistence type="predicted"/>
<sequence length="245" mass="27808">MCDFTTVCFSLTSFADNCTETTLGSTSAALTRLGSDYERTWWVRRVVPVFQTFANQTGLLSFDWCECEVKHHALADVEPEDYQTGSPWFADDLGYDWTGLERLVMEGSSGQHKERIPKTIDDSIKQVHNMLNMLKAIANTHLNSSFRTFLKMKVYGIQSIKATIALSEMEMNDQGKFVHKQVLTATIPTRYQERNKWLGIFNMVEYLLNVLETQVNVLAVLEGKINVETEEKVRTHLLPGDLGGV</sequence>
<dbReference type="Proteomes" id="UP001473302">
    <property type="component" value="Unassembled WGS sequence"/>
</dbReference>
<reference evidence="1 2" key="1">
    <citation type="submission" date="2024-04" db="EMBL/GenBank/DDBJ databases">
        <title>genome sequences of Mucor flavus KT1a and Helicostylum pulchrum KT1b strains isolated from the surface of a dry-aged beef.</title>
        <authorList>
            <person name="Toyotome T."/>
            <person name="Hosono M."/>
            <person name="Torimaru M."/>
            <person name="Fukuda K."/>
            <person name="Mikami N."/>
        </authorList>
    </citation>
    <scope>NUCLEOTIDE SEQUENCE [LARGE SCALE GENOMIC DNA]</scope>
    <source>
        <strain evidence="1 2">KT1a</strain>
    </source>
</reference>
<keyword evidence="2" id="KW-1185">Reference proteome</keyword>
<evidence type="ECO:0000313" key="1">
    <source>
        <dbReference type="EMBL" id="GAA5811946.1"/>
    </source>
</evidence>
<gene>
    <name evidence="1" type="ORF">MFLAVUS_005393</name>
</gene>
<accession>A0ABP9YYM1</accession>
<name>A0ABP9YYM1_9FUNG</name>
<evidence type="ECO:0000313" key="2">
    <source>
        <dbReference type="Proteomes" id="UP001473302"/>
    </source>
</evidence>
<dbReference type="EMBL" id="BAABUK010000011">
    <property type="protein sequence ID" value="GAA5811946.1"/>
    <property type="molecule type" value="Genomic_DNA"/>
</dbReference>
<comment type="caution">
    <text evidence="1">The sequence shown here is derived from an EMBL/GenBank/DDBJ whole genome shotgun (WGS) entry which is preliminary data.</text>
</comment>